<protein>
    <submittedName>
        <fullName evidence="1">Uncharacterized protein</fullName>
    </submittedName>
</protein>
<evidence type="ECO:0000313" key="1">
    <source>
        <dbReference type="EMBL" id="KAG0458057.1"/>
    </source>
</evidence>
<name>A0A835PV18_VANPL</name>
<comment type="caution">
    <text evidence="1">The sequence shown here is derived from an EMBL/GenBank/DDBJ whole genome shotgun (WGS) entry which is preliminary data.</text>
</comment>
<dbReference type="AlphaFoldDB" id="A0A835PV18"/>
<evidence type="ECO:0000313" key="2">
    <source>
        <dbReference type="Proteomes" id="UP000636800"/>
    </source>
</evidence>
<dbReference type="EMBL" id="JADCNL010000012">
    <property type="protein sequence ID" value="KAG0458057.1"/>
    <property type="molecule type" value="Genomic_DNA"/>
</dbReference>
<accession>A0A835PV18</accession>
<sequence>MLGWIPARNNSSFEKEEENSHVERLRFEVDFGFSSKRAGSVRNGRLASGMHTIHYRKREWELCVRRQKDDSLVFLIAFFLKKGPAYIGVLAAHDKQIAADGIFLSMLCGTNTKQYRLGLSFVNYALCSSQQY</sequence>
<organism evidence="1 2">
    <name type="scientific">Vanilla planifolia</name>
    <name type="common">Vanilla</name>
    <dbReference type="NCBI Taxonomy" id="51239"/>
    <lineage>
        <taxon>Eukaryota</taxon>
        <taxon>Viridiplantae</taxon>
        <taxon>Streptophyta</taxon>
        <taxon>Embryophyta</taxon>
        <taxon>Tracheophyta</taxon>
        <taxon>Spermatophyta</taxon>
        <taxon>Magnoliopsida</taxon>
        <taxon>Liliopsida</taxon>
        <taxon>Asparagales</taxon>
        <taxon>Orchidaceae</taxon>
        <taxon>Vanilloideae</taxon>
        <taxon>Vanilleae</taxon>
        <taxon>Vanilla</taxon>
    </lineage>
</organism>
<reference evidence="1 2" key="1">
    <citation type="journal article" date="2020" name="Nat. Food">
        <title>A phased Vanilla planifolia genome enables genetic improvement of flavour and production.</title>
        <authorList>
            <person name="Hasing T."/>
            <person name="Tang H."/>
            <person name="Brym M."/>
            <person name="Khazi F."/>
            <person name="Huang T."/>
            <person name="Chambers A.H."/>
        </authorList>
    </citation>
    <scope>NUCLEOTIDE SEQUENCE [LARGE SCALE GENOMIC DNA]</scope>
    <source>
        <tissue evidence="1">Leaf</tissue>
    </source>
</reference>
<proteinExistence type="predicted"/>
<dbReference type="Proteomes" id="UP000636800">
    <property type="component" value="Chromosome 12"/>
</dbReference>
<keyword evidence="2" id="KW-1185">Reference proteome</keyword>
<gene>
    <name evidence="1" type="ORF">HPP92_023214</name>
</gene>